<feature type="binding site" evidence="3">
    <location>
        <begin position="466"/>
        <end position="472"/>
    </location>
    <ligand>
        <name>thiamine diphosphate</name>
        <dbReference type="ChEBI" id="CHEBI:58937"/>
    </ligand>
</feature>
<dbReference type="AlphaFoldDB" id="A0A3M5UYB5"/>
<feature type="binding site" evidence="3">
    <location>
        <position position="466"/>
    </location>
    <ligand>
        <name>Mg(2+)</name>
        <dbReference type="ChEBI" id="CHEBI:18420"/>
    </ligand>
</feature>
<evidence type="ECO:0000256" key="1">
    <source>
        <dbReference type="ARBA" id="ARBA00007812"/>
    </source>
</evidence>
<keyword evidence="3" id="KW-0285">Flavoprotein</keyword>
<dbReference type="InterPro" id="IPR047212">
    <property type="entry name" value="TPP_POXB-like"/>
</dbReference>
<comment type="cofactor">
    <cofactor evidence="3">
        <name>FAD</name>
        <dbReference type="ChEBI" id="CHEBI:57692"/>
    </cofactor>
    <text evidence="3">Binds 1 FAD per subunit.</text>
</comment>
<dbReference type="HAMAP" id="MF_00850">
    <property type="entry name" value="POX"/>
    <property type="match status" value="1"/>
</dbReference>
<proteinExistence type="inferred from homology"/>
<dbReference type="PANTHER" id="PTHR42981:SF2">
    <property type="entry name" value="PYRUVATE DEHYDROGENASE [UBIQUINONE]"/>
    <property type="match status" value="1"/>
</dbReference>
<dbReference type="CDD" id="cd07039">
    <property type="entry name" value="TPP_PYR_POX"/>
    <property type="match status" value="1"/>
</dbReference>
<comment type="domain">
    <text evidence="3">Has 4 domains; the Pyr domain which binds the pyrimidine moiety of the thiamine pyrophosphate cofactor, the FAD-binding domain, the PP-binding domain which binds the pyrophosphate portion of thiamine pyrophosphate and the C-terminal membrane binding region. The C-terminus is held closely against the rest of the protein and covers the active site; during activation it unfolds from the rest of the protein and forms an amphipathic helix upon membrane binding, exposing the active site.</text>
</comment>
<dbReference type="InterPro" id="IPR012000">
    <property type="entry name" value="Thiamin_PyroP_enz_cen_dom"/>
</dbReference>
<evidence type="ECO:0000259" key="7">
    <source>
        <dbReference type="Pfam" id="PF02776"/>
    </source>
</evidence>
<keyword evidence="3" id="KW-0560">Oxidoreductase</keyword>
<feature type="site" description="Moves into active site upon enzyme activation, plays a role in electron transfer" evidence="3">
    <location>
        <position position="471"/>
    </location>
</feature>
<keyword evidence="3" id="KW-0472">Membrane</keyword>
<dbReference type="GO" id="GO:0000287">
    <property type="term" value="F:magnesium ion binding"/>
    <property type="evidence" value="ECO:0007669"/>
    <property type="project" value="UniProtKB-UniRule"/>
</dbReference>
<sequence length="578" mass="62792">MEFLMAKINLAQQLATTLEQAGIKRIWGLTGDSLNGLTDALRSMDSIEWMHVRHEEVAAFAAGAEAAATGELTVCAGSCGPGNLHLINGLFDCHRNHVPVLAIAAQIPSSEVGLNYFQETHPQELFKECSHFIELVSNPEQMPQVLHRAMRSAILNRGVAVVVIPGDVSLLEVEDKLKPWPALHAPRTLPVEQDLQRLTDMLQSSEKVTLLCGSGCAGAHDQVVALADALGAPVVHALRGKEHVEWDNPFDVGMTGLIGFSSGYHAMLDCDTLVMLGTDFPYRQFYPTDARIIQVDRNPQALGRRATLDLGIAADVSETIDALLPRLTRKTDRSFLDTSLKHYEKARQGLDDLAQPSKAGRPIHPQYVARLLSELADDDAIFTADVGSPTVWAARYLKMNGKRRLIGSFNHGSMANAMPQAIGAQAAFPGRQVISMSGDGGFTMLMGDFISLAQLQLPVKLVVFNNSSLGFVAMEMKAAGYLDTGTELKNPDFAAMSNAMGILGIRVEQSEDLEPALRRALAHDGPVLVDVVTATQELVMPPSIKLEQAKGFSLYMLKAVMSGRGDEVIELARTNWLR</sequence>
<gene>
    <name evidence="3" type="primary">poxB</name>
    <name evidence="8" type="ORF">ALP29_02510</name>
</gene>
<keyword evidence="3" id="KW-0460">Magnesium</keyword>
<dbReference type="GO" id="GO:0008289">
    <property type="term" value="F:lipid binding"/>
    <property type="evidence" value="ECO:0007669"/>
    <property type="project" value="UniProtKB-UniRule"/>
</dbReference>
<comment type="caution">
    <text evidence="3">Lacks conserved residue(s) required for the propagation of feature annotation.</text>
</comment>
<evidence type="ECO:0000313" key="9">
    <source>
        <dbReference type="Proteomes" id="UP000280395"/>
    </source>
</evidence>
<evidence type="ECO:0000256" key="2">
    <source>
        <dbReference type="ARBA" id="ARBA00023052"/>
    </source>
</evidence>
<reference evidence="8 9" key="1">
    <citation type="submission" date="2018-08" db="EMBL/GenBank/DDBJ databases">
        <title>Recombination of ecologically and evolutionarily significant loci maintains genetic cohesion in the Pseudomonas syringae species complex.</title>
        <authorList>
            <person name="Dillon M."/>
            <person name="Thakur S."/>
            <person name="Almeida R.N.D."/>
            <person name="Weir B.S."/>
            <person name="Guttman D.S."/>
        </authorList>
    </citation>
    <scope>NUCLEOTIDE SEQUENCE [LARGE SCALE GENOMIC DNA]</scope>
    <source>
        <strain evidence="8 9">ICMP 14479</strain>
    </source>
</reference>
<dbReference type="Gene3D" id="3.40.50.1220">
    <property type="entry name" value="TPP-binding domain"/>
    <property type="match status" value="1"/>
</dbReference>
<evidence type="ECO:0000256" key="3">
    <source>
        <dbReference type="HAMAP-Rule" id="MF_00850"/>
    </source>
</evidence>
<evidence type="ECO:0000313" key="8">
    <source>
        <dbReference type="EMBL" id="RMU50613.1"/>
    </source>
</evidence>
<dbReference type="GO" id="GO:0005886">
    <property type="term" value="C:plasma membrane"/>
    <property type="evidence" value="ECO:0007669"/>
    <property type="project" value="UniProtKB-SubCell"/>
</dbReference>
<comment type="activity regulation">
    <text evidence="3">The C-terminus inhibits activity; it has to move for the enzyme to be active. Activated by lipid-binding, which occurs via the C-terminus.</text>
</comment>
<comment type="catalytic activity">
    <reaction evidence="3">
        <text>a ubiquinone + pyruvate + H2O = a ubiquinol + acetate + CO2</text>
        <dbReference type="Rhea" id="RHEA:27405"/>
        <dbReference type="Rhea" id="RHEA-COMP:9565"/>
        <dbReference type="Rhea" id="RHEA-COMP:9566"/>
        <dbReference type="ChEBI" id="CHEBI:15361"/>
        <dbReference type="ChEBI" id="CHEBI:15377"/>
        <dbReference type="ChEBI" id="CHEBI:16389"/>
        <dbReference type="ChEBI" id="CHEBI:16526"/>
        <dbReference type="ChEBI" id="CHEBI:17976"/>
        <dbReference type="ChEBI" id="CHEBI:30089"/>
        <dbReference type="EC" id="1.2.5.1"/>
    </reaction>
</comment>
<dbReference type="InterPro" id="IPR000399">
    <property type="entry name" value="TPP-bd_CS"/>
</dbReference>
<feature type="domain" description="Thiamine pyrophosphate enzyme central" evidence="5">
    <location>
        <begin position="195"/>
        <end position="323"/>
    </location>
</feature>
<dbReference type="InterPro" id="IPR029035">
    <property type="entry name" value="DHS-like_NAD/FAD-binding_dom"/>
</dbReference>
<dbReference type="SUPFAM" id="SSF52467">
    <property type="entry name" value="DHS-like NAD/FAD-binding domain"/>
    <property type="match status" value="1"/>
</dbReference>
<name>A0A3M5UYB5_PSESX</name>
<keyword evidence="3" id="KW-0479">Metal-binding</keyword>
<protein>
    <recommendedName>
        <fullName evidence="3">Pyruvate dehydrogenase [ubiquinone]</fullName>
        <ecNumber evidence="3">1.2.5.1</ecNumber>
    </recommendedName>
    <alternativeName>
        <fullName evidence="3">Pyruvate oxidase</fullName>
        <shortName evidence="3">POX</shortName>
    </alternativeName>
    <alternativeName>
        <fullName evidence="3">Pyruvate:ubiquinone-8 oxidoreductase</fullName>
    </alternativeName>
</protein>
<keyword evidence="3" id="KW-0830">Ubiquinone</keyword>
<keyword evidence="3" id="KW-1003">Cell membrane</keyword>
<dbReference type="Gene3D" id="3.40.50.970">
    <property type="match status" value="2"/>
</dbReference>
<feature type="binding site" evidence="3">
    <location>
        <begin position="439"/>
        <end position="441"/>
    </location>
    <ligand>
        <name>thiamine diphosphate</name>
        <dbReference type="ChEBI" id="CHEBI:58937"/>
    </ligand>
</feature>
<feature type="binding site" evidence="3">
    <location>
        <position position="296"/>
    </location>
    <ligand>
        <name>FAD</name>
        <dbReference type="ChEBI" id="CHEBI:57692"/>
    </ligand>
</feature>
<dbReference type="SUPFAM" id="SSF52518">
    <property type="entry name" value="Thiamin diphosphate-binding fold (THDP-binding)"/>
    <property type="match status" value="2"/>
</dbReference>
<dbReference type="GO" id="GO:0048039">
    <property type="term" value="F:ubiquinone binding"/>
    <property type="evidence" value="ECO:0007669"/>
    <property type="project" value="UniProtKB-UniRule"/>
</dbReference>
<comment type="function">
    <text evidence="3">A peripheral cell membrane enzyme that catalyzes the oxidative decarboxylation of pyruvate to form acetate and CO(2). It channels electrons from the cytoplasm to the respiratory chain at the cell membrane via ubiquinone.</text>
</comment>
<comment type="caution">
    <text evidence="8">The sequence shown here is derived from an EMBL/GenBank/DDBJ whole genome shotgun (WGS) entry which is preliminary data.</text>
</comment>
<dbReference type="Pfam" id="PF02776">
    <property type="entry name" value="TPP_enzyme_N"/>
    <property type="match status" value="1"/>
</dbReference>
<dbReference type="InterPro" id="IPR047210">
    <property type="entry name" value="TPP_PYR_POXB-like"/>
</dbReference>
<dbReference type="CDD" id="cd02014">
    <property type="entry name" value="TPP_POX"/>
    <property type="match status" value="1"/>
</dbReference>
<keyword evidence="2 3" id="KW-0786">Thiamine pyrophosphate</keyword>
<comment type="cofactor">
    <cofactor evidence="3">
        <name>thiamine diphosphate</name>
        <dbReference type="ChEBI" id="CHEBI:58937"/>
    </cofactor>
    <text evidence="3">Binds 1 thiamine pyrophosphate per subunit.</text>
</comment>
<feature type="binding site" evidence="3">
    <location>
        <begin position="278"/>
        <end position="282"/>
    </location>
    <ligand>
        <name>FAD</name>
        <dbReference type="ChEBI" id="CHEBI:57692"/>
    </ligand>
</feature>
<keyword evidence="3" id="KW-0274">FAD</keyword>
<feature type="region of interest" description="Membrane-binding domain" evidence="3">
    <location>
        <begin position="537"/>
        <end position="578"/>
    </location>
</feature>
<evidence type="ECO:0000259" key="6">
    <source>
        <dbReference type="Pfam" id="PF02775"/>
    </source>
</evidence>
<keyword evidence="3" id="KW-0446">Lipid-binding</keyword>
<keyword evidence="3" id="KW-0547">Nucleotide-binding</keyword>
<feature type="binding site" evidence="3">
    <location>
        <begin position="412"/>
        <end position="414"/>
    </location>
    <ligand>
        <name>thiamine diphosphate</name>
        <dbReference type="ChEBI" id="CHEBI:58937"/>
    </ligand>
</feature>
<dbReference type="GO" id="GO:0052737">
    <property type="term" value="F:pyruvate dehydrogenase (quinone) activity"/>
    <property type="evidence" value="ECO:0007669"/>
    <property type="project" value="UniProtKB-UniRule"/>
</dbReference>
<organism evidence="8 9">
    <name type="scientific">Pseudomonas syringae pv. avii</name>
    <dbReference type="NCBI Taxonomy" id="663959"/>
    <lineage>
        <taxon>Bacteria</taxon>
        <taxon>Pseudomonadati</taxon>
        <taxon>Pseudomonadota</taxon>
        <taxon>Gammaproteobacteria</taxon>
        <taxon>Pseudomonadales</taxon>
        <taxon>Pseudomonadaceae</taxon>
        <taxon>Pseudomonas</taxon>
        <taxon>Pseudomonas syringae</taxon>
    </lineage>
</organism>
<comment type="similarity">
    <text evidence="1 3 4">Belongs to the TPP enzyme family.</text>
</comment>
<dbReference type="PANTHER" id="PTHR42981">
    <property type="entry name" value="PYRUVATE DEHYDROGENASE [UBIQUINONE]"/>
    <property type="match status" value="1"/>
</dbReference>
<keyword evidence="3" id="KW-0670">Pyruvate</keyword>
<dbReference type="InterPro" id="IPR012001">
    <property type="entry name" value="Thiamin_PyroP_enz_TPP-bd_dom"/>
</dbReference>
<dbReference type="Pfam" id="PF02775">
    <property type="entry name" value="TPP_enzyme_C"/>
    <property type="match status" value="1"/>
</dbReference>
<feature type="domain" description="Thiamine pyrophosphate enzyme TPP-binding" evidence="6">
    <location>
        <begin position="385"/>
        <end position="531"/>
    </location>
</feature>
<accession>A0A3M5UYB5</accession>
<feature type="domain" description="Thiamine pyrophosphate enzyme N-terminal TPP-binding" evidence="7">
    <location>
        <begin position="9"/>
        <end position="120"/>
    </location>
</feature>
<feature type="binding site" evidence="3">
    <location>
        <begin position="255"/>
        <end position="258"/>
    </location>
    <ligand>
        <name>FAD</name>
        <dbReference type="ChEBI" id="CHEBI:57692"/>
    </ligand>
</feature>
<evidence type="ECO:0000256" key="4">
    <source>
        <dbReference type="RuleBase" id="RU362132"/>
    </source>
</evidence>
<feature type="binding site" evidence="3">
    <location>
        <position position="439"/>
    </location>
    <ligand>
        <name>Mg(2+)</name>
        <dbReference type="ChEBI" id="CHEBI:18420"/>
    </ligand>
</feature>
<comment type="cofactor">
    <cofactor evidence="3">
        <name>Mg(2+)</name>
        <dbReference type="ChEBI" id="CHEBI:18420"/>
    </cofactor>
    <text evidence="3">Binds 1 Mg(2+) ion per subunit.</text>
</comment>
<dbReference type="PROSITE" id="PS00187">
    <property type="entry name" value="TPP_ENZYMES"/>
    <property type="match status" value="1"/>
</dbReference>
<dbReference type="EC" id="1.2.5.1" evidence="3"/>
<feature type="binding site" evidence="3">
    <location>
        <position position="55"/>
    </location>
    <ligand>
        <name>thiamine diphosphate</name>
        <dbReference type="ChEBI" id="CHEBI:58937"/>
    </ligand>
</feature>
<feature type="region of interest" description="FAD-binding domain" evidence="3">
    <location>
        <begin position="187"/>
        <end position="338"/>
    </location>
</feature>
<dbReference type="InterPro" id="IPR047211">
    <property type="entry name" value="POXB-like"/>
</dbReference>
<dbReference type="Proteomes" id="UP000280395">
    <property type="component" value="Unassembled WGS sequence"/>
</dbReference>
<dbReference type="NCBIfam" id="NF006591">
    <property type="entry name" value="PRK09124.1"/>
    <property type="match status" value="1"/>
</dbReference>
<dbReference type="InterPro" id="IPR011766">
    <property type="entry name" value="TPP_enzyme_TPP-bd"/>
</dbReference>
<dbReference type="GO" id="GO:0042867">
    <property type="term" value="P:pyruvate catabolic process"/>
    <property type="evidence" value="ECO:0007669"/>
    <property type="project" value="UniProtKB-UniRule"/>
</dbReference>
<dbReference type="GO" id="GO:0030976">
    <property type="term" value="F:thiamine pyrophosphate binding"/>
    <property type="evidence" value="ECO:0007669"/>
    <property type="project" value="UniProtKB-UniRule"/>
</dbReference>
<dbReference type="InterPro" id="IPR029061">
    <property type="entry name" value="THDP-binding"/>
</dbReference>
<comment type="subunit">
    <text evidence="3">Homotetramer.</text>
</comment>
<dbReference type="GO" id="GO:0050660">
    <property type="term" value="F:flavin adenine dinucleotide binding"/>
    <property type="evidence" value="ECO:0007669"/>
    <property type="project" value="UniProtKB-UniRule"/>
</dbReference>
<comment type="subcellular location">
    <subcellularLocation>
        <location evidence="3">Cell membrane</location>
        <topology evidence="3">Peripheral membrane protein</topology>
        <orientation evidence="3">Cytoplasmic side</orientation>
    </subcellularLocation>
</comment>
<evidence type="ECO:0000259" key="5">
    <source>
        <dbReference type="Pfam" id="PF00205"/>
    </source>
</evidence>
<dbReference type="InterPro" id="IPR044261">
    <property type="entry name" value="Pyruvate_dehydrogenase"/>
</dbReference>
<dbReference type="FunFam" id="3.40.50.1220:FF:000013">
    <property type="entry name" value="Pyruvate dehydrogenase [ubiquinone]"/>
    <property type="match status" value="1"/>
</dbReference>
<dbReference type="EMBL" id="RBUA01001046">
    <property type="protein sequence ID" value="RMU50613.1"/>
    <property type="molecule type" value="Genomic_DNA"/>
</dbReference>
<dbReference type="Pfam" id="PF00205">
    <property type="entry name" value="TPP_enzyme_M"/>
    <property type="match status" value="1"/>
</dbReference>